<dbReference type="PANTHER" id="PTHR23506">
    <property type="entry name" value="GH10249P"/>
    <property type="match status" value="1"/>
</dbReference>
<dbReference type="Proteomes" id="UP000593567">
    <property type="component" value="Unassembled WGS sequence"/>
</dbReference>
<evidence type="ECO:0000256" key="5">
    <source>
        <dbReference type="ARBA" id="ARBA00023136"/>
    </source>
</evidence>
<evidence type="ECO:0000313" key="8">
    <source>
        <dbReference type="Proteomes" id="UP000593567"/>
    </source>
</evidence>
<protein>
    <submittedName>
        <fullName evidence="7">SLC18B1</fullName>
    </submittedName>
</protein>
<dbReference type="Gene3D" id="1.20.1250.20">
    <property type="entry name" value="MFS general substrate transporter like domains"/>
    <property type="match status" value="1"/>
</dbReference>
<keyword evidence="4 6" id="KW-1133">Transmembrane helix</keyword>
<feature type="transmembrane region" description="Helical" evidence="6">
    <location>
        <begin position="20"/>
        <end position="43"/>
    </location>
</feature>
<dbReference type="InterPro" id="IPR036259">
    <property type="entry name" value="MFS_trans_sf"/>
</dbReference>
<dbReference type="OrthoDB" id="497880at2759"/>
<feature type="transmembrane region" description="Helical" evidence="6">
    <location>
        <begin position="86"/>
        <end position="105"/>
    </location>
</feature>
<dbReference type="SUPFAM" id="SSF103473">
    <property type="entry name" value="MFS general substrate transporter"/>
    <property type="match status" value="1"/>
</dbReference>
<keyword evidence="8" id="KW-1185">Reference proteome</keyword>
<dbReference type="Pfam" id="PF07690">
    <property type="entry name" value="MFS_1"/>
    <property type="match status" value="1"/>
</dbReference>
<name>A0A7J7J2R6_BUGNE</name>
<comment type="subcellular location">
    <subcellularLocation>
        <location evidence="1">Membrane</location>
        <topology evidence="1">Multi-pass membrane protein</topology>
    </subcellularLocation>
</comment>
<evidence type="ECO:0000256" key="2">
    <source>
        <dbReference type="ARBA" id="ARBA00022448"/>
    </source>
</evidence>
<dbReference type="PANTHER" id="PTHR23506:SF26">
    <property type="entry name" value="MFS-TYPE TRANSPORTER SLC18B1"/>
    <property type="match status" value="1"/>
</dbReference>
<dbReference type="GO" id="GO:0016020">
    <property type="term" value="C:membrane"/>
    <property type="evidence" value="ECO:0007669"/>
    <property type="project" value="UniProtKB-SubCell"/>
</dbReference>
<keyword evidence="3 6" id="KW-0812">Transmembrane</keyword>
<sequence>MGHCNDRPTFNLNSVWKERLLVIVVLTVQFVALCTDTFLYPFFPQEATAKGLTPTHIGIVFSSFEFARFLTFLTIGYLISKANPKHWCVVGGGVTSVCCVLFGLVDSTSGTLYLVLCSLTRFLAGSGSAMLSVAAITLLLKVTSYSSSFVIISSYTTVFWILGCSLFLLNILQALILPSLDIFFYIRISF</sequence>
<gene>
    <name evidence="7" type="ORF">EB796_021355</name>
</gene>
<proteinExistence type="predicted"/>
<comment type="caution">
    <text evidence="7">The sequence shown here is derived from an EMBL/GenBank/DDBJ whole genome shotgun (WGS) entry which is preliminary data.</text>
</comment>
<evidence type="ECO:0000256" key="1">
    <source>
        <dbReference type="ARBA" id="ARBA00004141"/>
    </source>
</evidence>
<dbReference type="InterPro" id="IPR050930">
    <property type="entry name" value="MFS_Vesicular_Transporter"/>
</dbReference>
<evidence type="ECO:0000256" key="6">
    <source>
        <dbReference type="SAM" id="Phobius"/>
    </source>
</evidence>
<feature type="transmembrane region" description="Helical" evidence="6">
    <location>
        <begin position="111"/>
        <end position="140"/>
    </location>
</feature>
<evidence type="ECO:0000256" key="3">
    <source>
        <dbReference type="ARBA" id="ARBA00022692"/>
    </source>
</evidence>
<evidence type="ECO:0000256" key="4">
    <source>
        <dbReference type="ARBA" id="ARBA00022989"/>
    </source>
</evidence>
<dbReference type="InterPro" id="IPR011701">
    <property type="entry name" value="MFS"/>
</dbReference>
<organism evidence="7 8">
    <name type="scientific">Bugula neritina</name>
    <name type="common">Brown bryozoan</name>
    <name type="synonym">Sertularia neritina</name>
    <dbReference type="NCBI Taxonomy" id="10212"/>
    <lineage>
        <taxon>Eukaryota</taxon>
        <taxon>Metazoa</taxon>
        <taxon>Spiralia</taxon>
        <taxon>Lophotrochozoa</taxon>
        <taxon>Bryozoa</taxon>
        <taxon>Gymnolaemata</taxon>
        <taxon>Cheilostomatida</taxon>
        <taxon>Flustrina</taxon>
        <taxon>Buguloidea</taxon>
        <taxon>Bugulidae</taxon>
        <taxon>Bugula</taxon>
    </lineage>
</organism>
<feature type="transmembrane region" description="Helical" evidence="6">
    <location>
        <begin position="55"/>
        <end position="79"/>
    </location>
</feature>
<dbReference type="EMBL" id="VXIV02003179">
    <property type="protein sequence ID" value="KAF6020383.1"/>
    <property type="molecule type" value="Genomic_DNA"/>
</dbReference>
<evidence type="ECO:0000313" key="7">
    <source>
        <dbReference type="EMBL" id="KAF6020383.1"/>
    </source>
</evidence>
<reference evidence="7" key="1">
    <citation type="submission" date="2020-06" db="EMBL/GenBank/DDBJ databases">
        <title>Draft genome of Bugula neritina, a colonial animal packing powerful symbionts and potential medicines.</title>
        <authorList>
            <person name="Rayko M."/>
        </authorList>
    </citation>
    <scope>NUCLEOTIDE SEQUENCE [LARGE SCALE GENOMIC DNA]</scope>
    <source>
        <strain evidence="7">Kwan_BN1</strain>
    </source>
</reference>
<accession>A0A7J7J2R6</accession>
<keyword evidence="2" id="KW-0813">Transport</keyword>
<feature type="transmembrane region" description="Helical" evidence="6">
    <location>
        <begin position="152"/>
        <end position="176"/>
    </location>
</feature>
<dbReference type="GO" id="GO:0022857">
    <property type="term" value="F:transmembrane transporter activity"/>
    <property type="evidence" value="ECO:0007669"/>
    <property type="project" value="InterPro"/>
</dbReference>
<dbReference type="AlphaFoldDB" id="A0A7J7J2R6"/>
<keyword evidence="5 6" id="KW-0472">Membrane</keyword>